<dbReference type="OrthoDB" id="6025396at2"/>
<gene>
    <name evidence="2" type="ORF">SAMN05421783_113151</name>
</gene>
<accession>A0A1H2YT24</accession>
<dbReference type="EMBL" id="FNNZ01000013">
    <property type="protein sequence ID" value="SDX07739.1"/>
    <property type="molecule type" value="Genomic_DNA"/>
</dbReference>
<feature type="compositionally biased region" description="Polar residues" evidence="1">
    <location>
        <begin position="101"/>
        <end position="114"/>
    </location>
</feature>
<keyword evidence="3" id="KW-1185">Reference proteome</keyword>
<organism evidence="2 3">
    <name type="scientific">Thiocapsa roseopersicina</name>
    <dbReference type="NCBI Taxonomy" id="1058"/>
    <lineage>
        <taxon>Bacteria</taxon>
        <taxon>Pseudomonadati</taxon>
        <taxon>Pseudomonadota</taxon>
        <taxon>Gammaproteobacteria</taxon>
        <taxon>Chromatiales</taxon>
        <taxon>Chromatiaceae</taxon>
        <taxon>Thiocapsa</taxon>
    </lineage>
</organism>
<proteinExistence type="predicted"/>
<sequence length="114" mass="12679">MTKPPVGSQAPQDADTGVIVALLERLRTQRLPRLLDIKAKVEGGARLDSFDIELLTEVFADAKDKQSKWAQHPELDDIIARMTHLYHEITERALSNEGDDSNATPNSNRQGPHP</sequence>
<evidence type="ECO:0000313" key="2">
    <source>
        <dbReference type="EMBL" id="SDX07739.1"/>
    </source>
</evidence>
<dbReference type="Proteomes" id="UP000198816">
    <property type="component" value="Unassembled WGS sequence"/>
</dbReference>
<evidence type="ECO:0000313" key="3">
    <source>
        <dbReference type="Proteomes" id="UP000198816"/>
    </source>
</evidence>
<evidence type="ECO:0000256" key="1">
    <source>
        <dbReference type="SAM" id="MobiDB-lite"/>
    </source>
</evidence>
<feature type="region of interest" description="Disordered" evidence="1">
    <location>
        <begin position="91"/>
        <end position="114"/>
    </location>
</feature>
<name>A0A1H2YT24_THIRO</name>
<reference evidence="3" key="1">
    <citation type="submission" date="2016-10" db="EMBL/GenBank/DDBJ databases">
        <authorList>
            <person name="Varghese N."/>
            <person name="Submissions S."/>
        </authorList>
    </citation>
    <scope>NUCLEOTIDE SEQUENCE [LARGE SCALE GENOMIC DNA]</scope>
    <source>
        <strain evidence="3">DSM 217</strain>
    </source>
</reference>
<dbReference type="AlphaFoldDB" id="A0A1H2YT24"/>
<dbReference type="STRING" id="1058.SAMN05421783_113151"/>
<protein>
    <submittedName>
        <fullName evidence="2">Uncharacterized protein</fullName>
    </submittedName>
</protein>
<dbReference type="RefSeq" id="WP_093033547.1">
    <property type="nucleotide sequence ID" value="NZ_FNNZ01000013.1"/>
</dbReference>